<evidence type="ECO:0000313" key="3">
    <source>
        <dbReference type="Proteomes" id="UP000235081"/>
    </source>
</evidence>
<dbReference type="RefSeq" id="WP_102182265.1">
    <property type="nucleotide sequence ID" value="NZ_NMQE01000481.1"/>
</dbReference>
<keyword evidence="1" id="KW-1133">Transmembrane helix</keyword>
<organism evidence="2 3">
    <name type="scientific">Fischerella thermalis CCMEE 5318</name>
    <dbReference type="NCBI Taxonomy" id="2019666"/>
    <lineage>
        <taxon>Bacteria</taxon>
        <taxon>Bacillati</taxon>
        <taxon>Cyanobacteriota</taxon>
        <taxon>Cyanophyceae</taxon>
        <taxon>Nostocales</taxon>
        <taxon>Hapalosiphonaceae</taxon>
        <taxon>Fischerella</taxon>
    </lineage>
</organism>
<feature type="transmembrane region" description="Helical" evidence="1">
    <location>
        <begin position="100"/>
        <end position="123"/>
    </location>
</feature>
<gene>
    <name evidence="2" type="ORF">CEN46_15690</name>
</gene>
<dbReference type="EMBL" id="NMQE01000481">
    <property type="protein sequence ID" value="PMB20841.1"/>
    <property type="molecule type" value="Genomic_DNA"/>
</dbReference>
<dbReference type="AlphaFoldDB" id="A0A2N6LCZ7"/>
<feature type="transmembrane region" description="Helical" evidence="1">
    <location>
        <begin position="182"/>
        <end position="200"/>
    </location>
</feature>
<comment type="caution">
    <text evidence="2">The sequence shown here is derived from an EMBL/GenBank/DDBJ whole genome shotgun (WGS) entry which is preliminary data.</text>
</comment>
<keyword evidence="1" id="KW-0472">Membrane</keyword>
<protein>
    <submittedName>
        <fullName evidence="2">Uncharacterized protein</fullName>
    </submittedName>
</protein>
<feature type="transmembrane region" description="Helical" evidence="1">
    <location>
        <begin position="20"/>
        <end position="40"/>
    </location>
</feature>
<keyword evidence="1" id="KW-0812">Transmembrane</keyword>
<reference evidence="2 3" key="1">
    <citation type="submission" date="2017-07" db="EMBL/GenBank/DDBJ databases">
        <title>Genomes of Fischerella (Mastigocladus) sp. strains.</title>
        <authorList>
            <person name="Miller S.R."/>
        </authorList>
    </citation>
    <scope>NUCLEOTIDE SEQUENCE [LARGE SCALE GENOMIC DNA]</scope>
    <source>
        <strain evidence="2 3">CCMEE 5318</strain>
    </source>
</reference>
<name>A0A2N6LCZ7_9CYAN</name>
<dbReference type="Proteomes" id="UP000235081">
    <property type="component" value="Unassembled WGS sequence"/>
</dbReference>
<evidence type="ECO:0000256" key="1">
    <source>
        <dbReference type="SAM" id="Phobius"/>
    </source>
</evidence>
<proteinExistence type="predicted"/>
<evidence type="ECO:0000313" key="2">
    <source>
        <dbReference type="EMBL" id="PMB20841.1"/>
    </source>
</evidence>
<sequence>MGYILAHVYSGHFICDVPNIVLTSCYYFFASLIRHIKVIFCIFSEAEVEQLTTLSFPKWELVLHFGLMLGNSLLFIWEQLWDGTHFVEFFRDFCKFLPIWAKLAIALFLIYSLIIVLLPTNWFRPQPGKRRIYKQDGKYWIQQVYFLRRGNNDTEMLEEVNLSPVEITKAQYVSHLTSGDSIFTIFWMLNYLILALYFWYKAW</sequence>
<accession>A0A2N6LCZ7</accession>